<keyword evidence="3" id="KW-1185">Reference proteome</keyword>
<proteinExistence type="predicted"/>
<feature type="region of interest" description="Disordered" evidence="1">
    <location>
        <begin position="314"/>
        <end position="369"/>
    </location>
</feature>
<feature type="region of interest" description="Disordered" evidence="1">
    <location>
        <begin position="396"/>
        <end position="445"/>
    </location>
</feature>
<accession>A0ABQ0CH12</accession>
<feature type="compositionally biased region" description="Basic and acidic residues" evidence="1">
    <location>
        <begin position="355"/>
        <end position="365"/>
    </location>
</feature>
<feature type="compositionally biased region" description="Acidic residues" evidence="1">
    <location>
        <begin position="767"/>
        <end position="777"/>
    </location>
</feature>
<feature type="region of interest" description="Disordered" evidence="1">
    <location>
        <begin position="141"/>
        <end position="174"/>
    </location>
</feature>
<feature type="region of interest" description="Disordered" evidence="1">
    <location>
        <begin position="236"/>
        <end position="262"/>
    </location>
</feature>
<dbReference type="Proteomes" id="UP001562357">
    <property type="component" value="Unassembled WGS sequence"/>
</dbReference>
<evidence type="ECO:0008006" key="4">
    <source>
        <dbReference type="Google" id="ProtNLM"/>
    </source>
</evidence>
<gene>
    <name evidence="2" type="primary">g1166</name>
    <name evidence="2" type="ORF">EsDP_00001166</name>
</gene>
<feature type="compositionally biased region" description="Polar residues" evidence="1">
    <location>
        <begin position="334"/>
        <end position="354"/>
    </location>
</feature>
<reference evidence="3" key="1">
    <citation type="submission" date="2024-06" db="EMBL/GenBank/DDBJ databases">
        <title>Draft Genome Sequences of Epichloe bromicola Strains Isolated from Elymus ciliaris.</title>
        <authorList>
            <consortium name="Epichloe bromicola genome sequencing consortium"/>
            <person name="Miura A."/>
            <person name="Imano S."/>
            <person name="Ashida A."/>
            <person name="Sato I."/>
            <person name="Chiba S."/>
            <person name="Tanaka A."/>
            <person name="Camagna M."/>
            <person name="Takemoto D."/>
        </authorList>
    </citation>
    <scope>NUCLEOTIDE SEQUENCE [LARGE SCALE GENOMIC DNA]</scope>
    <source>
        <strain evidence="3">DP</strain>
    </source>
</reference>
<dbReference type="EMBL" id="BAAFGZ010000025">
    <property type="protein sequence ID" value="GAB0132739.1"/>
    <property type="molecule type" value="Genomic_DNA"/>
</dbReference>
<feature type="compositionally biased region" description="Basic and acidic residues" evidence="1">
    <location>
        <begin position="421"/>
        <end position="431"/>
    </location>
</feature>
<organism evidence="2 3">
    <name type="scientific">Epichloe bromicola</name>
    <dbReference type="NCBI Taxonomy" id="79588"/>
    <lineage>
        <taxon>Eukaryota</taxon>
        <taxon>Fungi</taxon>
        <taxon>Dikarya</taxon>
        <taxon>Ascomycota</taxon>
        <taxon>Pezizomycotina</taxon>
        <taxon>Sordariomycetes</taxon>
        <taxon>Hypocreomycetidae</taxon>
        <taxon>Hypocreales</taxon>
        <taxon>Clavicipitaceae</taxon>
        <taxon>Epichloe</taxon>
    </lineage>
</organism>
<name>A0ABQ0CH12_9HYPO</name>
<feature type="compositionally biased region" description="Polar residues" evidence="1">
    <location>
        <begin position="605"/>
        <end position="622"/>
    </location>
</feature>
<protein>
    <recommendedName>
        <fullName evidence="4">Cell wall proline rich protein</fullName>
    </recommendedName>
</protein>
<feature type="compositionally biased region" description="Polar residues" evidence="1">
    <location>
        <begin position="750"/>
        <end position="761"/>
    </location>
</feature>
<feature type="compositionally biased region" description="Basic and acidic residues" evidence="1">
    <location>
        <begin position="839"/>
        <end position="853"/>
    </location>
</feature>
<feature type="region of interest" description="Disordered" evidence="1">
    <location>
        <begin position="535"/>
        <end position="587"/>
    </location>
</feature>
<feature type="compositionally biased region" description="Low complexity" evidence="1">
    <location>
        <begin position="815"/>
        <end position="826"/>
    </location>
</feature>
<feature type="compositionally biased region" description="Acidic residues" evidence="1">
    <location>
        <begin position="623"/>
        <end position="635"/>
    </location>
</feature>
<feature type="compositionally biased region" description="Pro residues" evidence="1">
    <location>
        <begin position="723"/>
        <end position="733"/>
    </location>
</feature>
<feature type="compositionally biased region" description="Polar residues" evidence="1">
    <location>
        <begin position="484"/>
        <end position="507"/>
    </location>
</feature>
<feature type="region of interest" description="Disordered" evidence="1">
    <location>
        <begin position="604"/>
        <end position="901"/>
    </location>
</feature>
<feature type="region of interest" description="Disordered" evidence="1">
    <location>
        <begin position="460"/>
        <end position="509"/>
    </location>
</feature>
<evidence type="ECO:0000313" key="2">
    <source>
        <dbReference type="EMBL" id="GAB0132739.1"/>
    </source>
</evidence>
<comment type="caution">
    <text evidence="2">The sequence shown here is derived from an EMBL/GenBank/DDBJ whole genome shotgun (WGS) entry which is preliminary data.</text>
</comment>
<sequence length="901" mass="97036">MARFSFSIAGRKKQPVHPPTHLPPTSKAHRILGSTPLSIDAPPGWDNASISITTDDRSATAVPRYSESHLGIDDYTDDDQVVFANQDEVWGEASDLAHPLRLNAVNAQTPAKTASTDTTGRLRMSRSLSMIRSWYEKSKLPPVLSQQTSSSSVAKGLPPYTSDEGTARTKKKKPAMLDLSRTRIQEQDTVGSGPWTTSRMDHMLTSPFLLPPSSSMSIYSCESRKPTNKFTNETLQIPAPETPRSNRSGSGRLGHGSPSDLPSLYDHYEQMSIRQVMNQISTPNLQVTGDGRSMLGNVAEGEYEDEVNNFEIYPCRSTPDFSETPRTGSVLRSDWQSSPGGAARSVSSRQTKTSKNTERSLEGRDLLQTSVLMLSSDSEREDDDDEDLEEPALFAAGQIPASASSPRPFNAPGRFSSSIESRSRSARDTRPGADCGASCSSRQGKRTSFAENNTYIIVPSYESRRDAPGGVASRSATDCGDQPDSLNSPTSSVMSDHSNSSAATWQDESGCDIQEARAITMLPARRPSDVAIETRHTASSVAGDGVPRSPGLHRASSGDQPTPPLSPTPVDFYIRSAHSSVDGSGSHSRLMAVTHQEEMILSALRNKQQSSRQAPMSQVSEGNEQENDTIQEAEYEINSTTRADHTADAPDSADSPVEEDTAANGHRSKGSQTTTTFGGFPAPPSLPFPESTHSQQKRTADARKRSVPLILTSGLGPGAAVVPPSPSGPPPNMSLPELPKARKSIRYSASHETSSTPSQQEVPLFFDDVEPSPDLDDIQGWQSATSPVVEPPLSPSALRTMLWRDEDKQSECGCSPASSPGADSPAFLHPHSFSRPNVRKQDLAGKEGKEGVPRPDSPVSADSFPPVPTKRTTRTSMARLSAFGPGPLTNVGELGWWGDDD</sequence>
<evidence type="ECO:0000256" key="1">
    <source>
        <dbReference type="SAM" id="MobiDB-lite"/>
    </source>
</evidence>
<evidence type="ECO:0000313" key="3">
    <source>
        <dbReference type="Proteomes" id="UP001562357"/>
    </source>
</evidence>
<feature type="region of interest" description="Disordered" evidence="1">
    <location>
        <begin position="1"/>
        <end position="44"/>
    </location>
</feature>
<feature type="compositionally biased region" description="Polar residues" evidence="1">
    <location>
        <begin position="144"/>
        <end position="153"/>
    </location>
</feature>
<feature type="compositionally biased region" description="Polar residues" evidence="1">
    <location>
        <begin position="577"/>
        <end position="587"/>
    </location>
</feature>